<dbReference type="EC" id="2.7.11.1" evidence="3"/>
<evidence type="ECO:0000313" key="12">
    <source>
        <dbReference type="Proteomes" id="UP000076874"/>
    </source>
</evidence>
<feature type="domain" description="Protein kinase" evidence="10">
    <location>
        <begin position="1"/>
        <end position="170"/>
    </location>
</feature>
<accession>A0A167LSK9</accession>
<evidence type="ECO:0000256" key="2">
    <source>
        <dbReference type="ARBA" id="ARBA00011534"/>
    </source>
</evidence>
<dbReference type="PROSITE" id="PS50011">
    <property type="entry name" value="PROTEIN_KINASE_DOM"/>
    <property type="match status" value="1"/>
</dbReference>
<dbReference type="InterPro" id="IPR011009">
    <property type="entry name" value="Kinase-like_dom_sf"/>
</dbReference>
<evidence type="ECO:0000256" key="1">
    <source>
        <dbReference type="ARBA" id="ARBA00003747"/>
    </source>
</evidence>
<gene>
    <name evidence="11" type="ORF">SPI_09379</name>
</gene>
<dbReference type="InterPro" id="IPR000719">
    <property type="entry name" value="Prot_kinase_dom"/>
</dbReference>
<dbReference type="SUPFAM" id="SSF56112">
    <property type="entry name" value="Protein kinase-like (PK-like)"/>
    <property type="match status" value="1"/>
</dbReference>
<comment type="catalytic activity">
    <reaction evidence="8">
        <text>L-threonyl-[protein] + ATP = O-phospho-L-threonyl-[protein] + ADP + H(+)</text>
        <dbReference type="Rhea" id="RHEA:46608"/>
        <dbReference type="Rhea" id="RHEA-COMP:11060"/>
        <dbReference type="Rhea" id="RHEA-COMP:11605"/>
        <dbReference type="ChEBI" id="CHEBI:15378"/>
        <dbReference type="ChEBI" id="CHEBI:30013"/>
        <dbReference type="ChEBI" id="CHEBI:30616"/>
        <dbReference type="ChEBI" id="CHEBI:61977"/>
        <dbReference type="ChEBI" id="CHEBI:456216"/>
        <dbReference type="EC" id="2.7.11.1"/>
    </reaction>
</comment>
<organism evidence="11 12">
    <name type="scientific">Niveomyces insectorum RCEF 264</name>
    <dbReference type="NCBI Taxonomy" id="1081102"/>
    <lineage>
        <taxon>Eukaryota</taxon>
        <taxon>Fungi</taxon>
        <taxon>Dikarya</taxon>
        <taxon>Ascomycota</taxon>
        <taxon>Pezizomycotina</taxon>
        <taxon>Sordariomycetes</taxon>
        <taxon>Hypocreomycetidae</taxon>
        <taxon>Hypocreales</taxon>
        <taxon>Cordycipitaceae</taxon>
        <taxon>Niveomyces</taxon>
    </lineage>
</organism>
<keyword evidence="12" id="KW-1185">Reference proteome</keyword>
<protein>
    <recommendedName>
        <fullName evidence="5">EKC/KEOPS complex subunit BUD32</fullName>
        <ecNumber evidence="3">2.7.11.1</ecNumber>
    </recommendedName>
    <alternativeName>
        <fullName evidence="6 7">Atypical Serine/threonine protein kinase BUD32</fullName>
    </alternativeName>
    <alternativeName>
        <fullName evidence="4">EKC/KEOPS complex subunit bud32</fullName>
    </alternativeName>
</protein>
<evidence type="ECO:0000256" key="9">
    <source>
        <dbReference type="ARBA" id="ARBA00048679"/>
    </source>
</evidence>
<evidence type="ECO:0000256" key="4">
    <source>
        <dbReference type="ARBA" id="ARBA00013948"/>
    </source>
</evidence>
<evidence type="ECO:0000256" key="5">
    <source>
        <dbReference type="ARBA" id="ARBA00019973"/>
    </source>
</evidence>
<dbReference type="OrthoDB" id="4868228at2759"/>
<dbReference type="EMBL" id="AZHD01000029">
    <property type="protein sequence ID" value="OAA53451.1"/>
    <property type="molecule type" value="Genomic_DNA"/>
</dbReference>
<proteinExistence type="predicted"/>
<evidence type="ECO:0000256" key="8">
    <source>
        <dbReference type="ARBA" id="ARBA00047899"/>
    </source>
</evidence>
<evidence type="ECO:0000256" key="3">
    <source>
        <dbReference type="ARBA" id="ARBA00012513"/>
    </source>
</evidence>
<dbReference type="Proteomes" id="UP000076874">
    <property type="component" value="Unassembled WGS sequence"/>
</dbReference>
<dbReference type="Gene3D" id="1.10.510.10">
    <property type="entry name" value="Transferase(Phosphotransferase) domain 1"/>
    <property type="match status" value="1"/>
</dbReference>
<dbReference type="PANTHER" id="PTHR24362">
    <property type="entry name" value="SERINE/THREONINE-PROTEIN KINASE NEK"/>
    <property type="match status" value="1"/>
</dbReference>
<dbReference type="AlphaFoldDB" id="A0A167LSK9"/>
<sequence length="170" mass="18632">MSASHPYTYQTCAARVSPARRLQWCEDVARVLAAIHGYGIRHADLSGRNLLVDKDMNVLLCDFSGSAIDGTRAMINAEAGYRHPDKKESEFPSIRCEIHSLGSTIYEIVTAHEVYGAIPKEEVNKLIDAGQYPSLINIPLADIIGKCWSGKFTSAEEVADAVALVRRNGI</sequence>
<keyword evidence="11" id="KW-0808">Transferase</keyword>
<dbReference type="PANTHER" id="PTHR24362:SF309">
    <property type="entry name" value="PROTEIN KINASE DOMAIN-CONTAINING PROTEIN"/>
    <property type="match status" value="1"/>
</dbReference>
<name>A0A167LSK9_9HYPO</name>
<dbReference type="PROSITE" id="PS00109">
    <property type="entry name" value="PROTEIN_KINASE_TYR"/>
    <property type="match status" value="1"/>
</dbReference>
<evidence type="ECO:0000256" key="7">
    <source>
        <dbReference type="ARBA" id="ARBA00033194"/>
    </source>
</evidence>
<reference evidence="11 12" key="1">
    <citation type="journal article" date="2016" name="Genome Biol. Evol.">
        <title>Divergent and convergent evolution of fungal pathogenicity.</title>
        <authorList>
            <person name="Shang Y."/>
            <person name="Xiao G."/>
            <person name="Zheng P."/>
            <person name="Cen K."/>
            <person name="Zhan S."/>
            <person name="Wang C."/>
        </authorList>
    </citation>
    <scope>NUCLEOTIDE SEQUENCE [LARGE SCALE GENOMIC DNA]</scope>
    <source>
        <strain evidence="11 12">RCEF 264</strain>
    </source>
</reference>
<dbReference type="GO" id="GO:0004674">
    <property type="term" value="F:protein serine/threonine kinase activity"/>
    <property type="evidence" value="ECO:0007669"/>
    <property type="project" value="UniProtKB-EC"/>
</dbReference>
<dbReference type="Pfam" id="PF00069">
    <property type="entry name" value="Pkinase"/>
    <property type="match status" value="1"/>
</dbReference>
<comment type="subunit">
    <text evidence="2">Component of the EKC/KEOPS complex composed of at least BUD32, CGI121, GON7, KAE1 and PCC1; the whole complex dimerizes.</text>
</comment>
<comment type="function">
    <text evidence="1">Component of the EKC/KEOPS complex that is required for the formation of a threonylcarbamoyl group on adenosine at position 37 (t(6)A37) in tRNAs that read codons beginning with adenine. The complex is probably involved in the transfer of the threonylcarbamoyl moiety of threonylcarbamoyl-AMP (TC-AMP) to the N6 group of A37. BUD32 has ATPase activity in the context of the EKC/KEOPS complex and likely plays a supporting role to the catalytic subunit KAE1. The EKC/KEOPS complex also promotes both telomere uncapping and telomere elongation. The complex is required for efficient recruitment of transcriptional coactivators.</text>
</comment>
<comment type="catalytic activity">
    <reaction evidence="9">
        <text>L-seryl-[protein] + ATP = O-phospho-L-seryl-[protein] + ADP + H(+)</text>
        <dbReference type="Rhea" id="RHEA:17989"/>
        <dbReference type="Rhea" id="RHEA-COMP:9863"/>
        <dbReference type="Rhea" id="RHEA-COMP:11604"/>
        <dbReference type="ChEBI" id="CHEBI:15378"/>
        <dbReference type="ChEBI" id="CHEBI:29999"/>
        <dbReference type="ChEBI" id="CHEBI:30616"/>
        <dbReference type="ChEBI" id="CHEBI:83421"/>
        <dbReference type="ChEBI" id="CHEBI:456216"/>
        <dbReference type="EC" id="2.7.11.1"/>
    </reaction>
</comment>
<evidence type="ECO:0000259" key="10">
    <source>
        <dbReference type="PROSITE" id="PS50011"/>
    </source>
</evidence>
<dbReference type="InterPro" id="IPR008266">
    <property type="entry name" value="Tyr_kinase_AS"/>
</dbReference>
<dbReference type="STRING" id="1081102.A0A167LSK9"/>
<dbReference type="GO" id="GO:0005524">
    <property type="term" value="F:ATP binding"/>
    <property type="evidence" value="ECO:0007669"/>
    <property type="project" value="InterPro"/>
</dbReference>
<comment type="caution">
    <text evidence="11">The sequence shown here is derived from an EMBL/GenBank/DDBJ whole genome shotgun (WGS) entry which is preliminary data.</text>
</comment>
<evidence type="ECO:0000256" key="6">
    <source>
        <dbReference type="ARBA" id="ARBA00030980"/>
    </source>
</evidence>
<keyword evidence="11" id="KW-0418">Kinase</keyword>
<evidence type="ECO:0000313" key="11">
    <source>
        <dbReference type="EMBL" id="OAA53451.1"/>
    </source>
</evidence>